<dbReference type="AlphaFoldDB" id="A0A316GEN7"/>
<accession>A0A316GEN7</accession>
<proteinExistence type="predicted"/>
<dbReference type="EMBL" id="QGGW01000009">
    <property type="protein sequence ID" value="PWK59152.1"/>
    <property type="molecule type" value="Genomic_DNA"/>
</dbReference>
<dbReference type="OrthoDB" id="1550774at2"/>
<keyword evidence="2" id="KW-1185">Reference proteome</keyword>
<protein>
    <recommendedName>
        <fullName evidence="3">DUF3291 domain-containing protein</fullName>
    </recommendedName>
</protein>
<evidence type="ECO:0008006" key="3">
    <source>
        <dbReference type="Google" id="ProtNLM"/>
    </source>
</evidence>
<dbReference type="InterPro" id="IPR011008">
    <property type="entry name" value="Dimeric_a/b-barrel"/>
</dbReference>
<comment type="caution">
    <text evidence="1">The sequence shown here is derived from an EMBL/GenBank/DDBJ whole genome shotgun (WGS) entry which is preliminary data.</text>
</comment>
<dbReference type="Proteomes" id="UP000245708">
    <property type="component" value="Unassembled WGS sequence"/>
</dbReference>
<gene>
    <name evidence="1" type="ORF">C7455_10974</name>
</gene>
<sequence length="114" mass="12557">MPAGSFHVSITGLRLRHPGLAPIFWWHAVRSMAQARAAEGNLSAQARIIAGVHHTVSVWHDRDAMLAYLRSGAHLRAMRLFRRIATGWVAGYAADQAPDWNNVPTILQAKGRAV</sequence>
<organism evidence="1 2">
    <name type="scientific">Roseicyclus mahoneyensis</name>
    <dbReference type="NCBI Taxonomy" id="164332"/>
    <lineage>
        <taxon>Bacteria</taxon>
        <taxon>Pseudomonadati</taxon>
        <taxon>Pseudomonadota</taxon>
        <taxon>Alphaproteobacteria</taxon>
        <taxon>Rhodobacterales</taxon>
        <taxon>Roseobacteraceae</taxon>
        <taxon>Roseicyclus</taxon>
    </lineage>
</organism>
<name>A0A316GEN7_9RHOB</name>
<evidence type="ECO:0000313" key="2">
    <source>
        <dbReference type="Proteomes" id="UP000245708"/>
    </source>
</evidence>
<reference evidence="1 2" key="1">
    <citation type="submission" date="2018-05" db="EMBL/GenBank/DDBJ databases">
        <title>Genomic Encyclopedia of Type Strains, Phase IV (KMG-IV): sequencing the most valuable type-strain genomes for metagenomic binning, comparative biology and taxonomic classification.</title>
        <authorList>
            <person name="Goeker M."/>
        </authorList>
    </citation>
    <scope>NUCLEOTIDE SEQUENCE [LARGE SCALE GENOMIC DNA]</scope>
    <source>
        <strain evidence="1 2">DSM 16097</strain>
    </source>
</reference>
<evidence type="ECO:0000313" key="1">
    <source>
        <dbReference type="EMBL" id="PWK59152.1"/>
    </source>
</evidence>
<dbReference type="SUPFAM" id="SSF54909">
    <property type="entry name" value="Dimeric alpha+beta barrel"/>
    <property type="match status" value="1"/>
</dbReference>